<evidence type="ECO:0000313" key="3">
    <source>
        <dbReference type="Proteomes" id="UP000176974"/>
    </source>
</evidence>
<proteinExistence type="predicted"/>
<sequence>MSNQSNKIFIRKLLSSKVFLFLVILALIWLALGAGRESYRKYQLTKEIKNLKAEISKLEGGNQQLNNLIEYFQDESYLEKEARLKLNLTKPGEKVVIVPESGSAQEAPFQEDSLADNNQDRDFNEGIAGLNPSLVKTNQTESETPNWWKWWEYFFARE</sequence>
<comment type="caution">
    <text evidence="2">The sequence shown here is derived from an EMBL/GenBank/DDBJ whole genome shotgun (WGS) entry which is preliminary data.</text>
</comment>
<name>A0A1G2FDT5_9BACT</name>
<dbReference type="Proteomes" id="UP000176974">
    <property type="component" value="Unassembled WGS sequence"/>
</dbReference>
<evidence type="ECO:0008006" key="4">
    <source>
        <dbReference type="Google" id="ProtNLM"/>
    </source>
</evidence>
<dbReference type="InterPro" id="IPR007060">
    <property type="entry name" value="FtsL/DivIC"/>
</dbReference>
<dbReference type="AlphaFoldDB" id="A0A1G2FDT5"/>
<dbReference type="Pfam" id="PF04977">
    <property type="entry name" value="DivIC"/>
    <property type="match status" value="1"/>
</dbReference>
<evidence type="ECO:0000313" key="2">
    <source>
        <dbReference type="EMBL" id="OGZ35820.1"/>
    </source>
</evidence>
<reference evidence="2 3" key="1">
    <citation type="journal article" date="2016" name="Nat. Commun.">
        <title>Thousands of microbial genomes shed light on interconnected biogeochemical processes in an aquifer system.</title>
        <authorList>
            <person name="Anantharaman K."/>
            <person name="Brown C.T."/>
            <person name="Hug L.A."/>
            <person name="Sharon I."/>
            <person name="Castelle C.J."/>
            <person name="Probst A.J."/>
            <person name="Thomas B.C."/>
            <person name="Singh A."/>
            <person name="Wilkins M.J."/>
            <person name="Karaoz U."/>
            <person name="Brodie E.L."/>
            <person name="Williams K.H."/>
            <person name="Hubbard S.S."/>
            <person name="Banfield J.F."/>
        </authorList>
    </citation>
    <scope>NUCLEOTIDE SEQUENCE [LARGE SCALE GENOMIC DNA]</scope>
</reference>
<gene>
    <name evidence="2" type="ORF">A2815_00275</name>
</gene>
<protein>
    <recommendedName>
        <fullName evidence="4">Cell division protein FtsL</fullName>
    </recommendedName>
</protein>
<evidence type="ECO:0000256" key="1">
    <source>
        <dbReference type="SAM" id="Coils"/>
    </source>
</evidence>
<dbReference type="EMBL" id="MHMY01000006">
    <property type="protein sequence ID" value="OGZ35820.1"/>
    <property type="molecule type" value="Genomic_DNA"/>
</dbReference>
<organism evidence="2 3">
    <name type="scientific">Candidatus Portnoybacteria bacterium RIFCSPHIGHO2_01_FULL_40_12b</name>
    <dbReference type="NCBI Taxonomy" id="1801994"/>
    <lineage>
        <taxon>Bacteria</taxon>
        <taxon>Candidatus Portnoyibacteriota</taxon>
    </lineage>
</organism>
<keyword evidence="1" id="KW-0175">Coiled coil</keyword>
<accession>A0A1G2FDT5</accession>
<feature type="coiled-coil region" evidence="1">
    <location>
        <begin position="41"/>
        <end position="68"/>
    </location>
</feature>